<dbReference type="PROSITE" id="PS51257">
    <property type="entry name" value="PROKAR_LIPOPROTEIN"/>
    <property type="match status" value="1"/>
</dbReference>
<dbReference type="EMBL" id="JAUTAS010000001">
    <property type="protein sequence ID" value="MDQ1108451.1"/>
    <property type="molecule type" value="Genomic_DNA"/>
</dbReference>
<evidence type="ECO:0000256" key="1">
    <source>
        <dbReference type="SAM" id="SignalP"/>
    </source>
</evidence>
<gene>
    <name evidence="3" type="ORF">QE424_001610</name>
</gene>
<comment type="caution">
    <text evidence="3">The sequence shown here is derived from an EMBL/GenBank/DDBJ whole genome shotgun (WGS) entry which is preliminary data.</text>
</comment>
<evidence type="ECO:0000259" key="2">
    <source>
        <dbReference type="Pfam" id="PF13590"/>
    </source>
</evidence>
<proteinExistence type="predicted"/>
<feature type="chain" id="PRO_5043016042" description="DUF4136 domain-containing protein" evidence="1">
    <location>
        <begin position="18"/>
        <end position="183"/>
    </location>
</feature>
<evidence type="ECO:0000313" key="3">
    <source>
        <dbReference type="EMBL" id="MDQ1108451.1"/>
    </source>
</evidence>
<keyword evidence="1" id="KW-0732">Signal</keyword>
<evidence type="ECO:0000313" key="4">
    <source>
        <dbReference type="Proteomes" id="UP001226084"/>
    </source>
</evidence>
<dbReference type="AlphaFoldDB" id="A0AAP5EDB7"/>
<dbReference type="RefSeq" id="WP_093535802.1">
    <property type="nucleotide sequence ID" value="NZ_CP118898.1"/>
</dbReference>
<accession>A0AAP5EDB7</accession>
<feature type="domain" description="DUF4136" evidence="2">
    <location>
        <begin position="22"/>
        <end position="177"/>
    </location>
</feature>
<protein>
    <recommendedName>
        <fullName evidence="2">DUF4136 domain-containing protein</fullName>
    </recommendedName>
</protein>
<reference evidence="3" key="1">
    <citation type="submission" date="2023-07" db="EMBL/GenBank/DDBJ databases">
        <title>Functional and genomic diversity of the sorghum phyllosphere microbiome.</title>
        <authorList>
            <person name="Shade A."/>
        </authorList>
    </citation>
    <scope>NUCLEOTIDE SEQUENCE</scope>
    <source>
        <strain evidence="3">SORGH_AS_0457</strain>
    </source>
</reference>
<name>A0AAP5EDB7_9GAMM</name>
<organism evidence="3 4">
    <name type="scientific">Stenotrophomonas rhizophila</name>
    <dbReference type="NCBI Taxonomy" id="216778"/>
    <lineage>
        <taxon>Bacteria</taxon>
        <taxon>Pseudomonadati</taxon>
        <taxon>Pseudomonadota</taxon>
        <taxon>Gammaproteobacteria</taxon>
        <taxon>Lysobacterales</taxon>
        <taxon>Lysobacteraceae</taxon>
        <taxon>Stenotrophomonas</taxon>
    </lineage>
</organism>
<dbReference type="Gene3D" id="3.30.160.670">
    <property type="match status" value="1"/>
</dbReference>
<sequence>MKAFAIAVLATSLVACATTPTVHTDFDPGANFASFKTYSWAMKPQGGSPLITQRIVDGIDSRLAARGWRQTPSDGDVALAAHIVTSQRQTLDTFYSGSNMGGWGWRGGGWGGGMGMGSATTTVRTYDVGTLVVDMFDARSKQAVWRGTASATVPSSPERANAAVEAGLDKLFAGFPPGSAPAR</sequence>
<dbReference type="Proteomes" id="UP001226084">
    <property type="component" value="Unassembled WGS sequence"/>
</dbReference>
<dbReference type="InterPro" id="IPR025411">
    <property type="entry name" value="DUF4136"/>
</dbReference>
<dbReference type="Pfam" id="PF13590">
    <property type="entry name" value="DUF4136"/>
    <property type="match status" value="1"/>
</dbReference>
<feature type="signal peptide" evidence="1">
    <location>
        <begin position="1"/>
        <end position="17"/>
    </location>
</feature>